<feature type="domain" description="RWD" evidence="2">
    <location>
        <begin position="1"/>
        <end position="82"/>
    </location>
</feature>
<dbReference type="AlphaFoldDB" id="A0A091E7E2"/>
<sequence length="82" mass="9021">SELEALESTHPDSFMVPSGKPPRFSLTVTSEAGENEETVQTTLKFTYSGKYPNEAPLYEEFCQEALEDNNATDTLKVLSTTG</sequence>
<name>A0A091E7E2_FUKDA</name>
<evidence type="ECO:0000313" key="3">
    <source>
        <dbReference type="EMBL" id="KFO38550.1"/>
    </source>
</evidence>
<dbReference type="InterPro" id="IPR006575">
    <property type="entry name" value="RWD_dom"/>
</dbReference>
<evidence type="ECO:0000259" key="2">
    <source>
        <dbReference type="PROSITE" id="PS50908"/>
    </source>
</evidence>
<organism evidence="3 4">
    <name type="scientific">Fukomys damarensis</name>
    <name type="common">Damaraland mole rat</name>
    <name type="synonym">Cryptomys damarensis</name>
    <dbReference type="NCBI Taxonomy" id="885580"/>
    <lineage>
        <taxon>Eukaryota</taxon>
        <taxon>Metazoa</taxon>
        <taxon>Chordata</taxon>
        <taxon>Craniata</taxon>
        <taxon>Vertebrata</taxon>
        <taxon>Euteleostomi</taxon>
        <taxon>Mammalia</taxon>
        <taxon>Eutheria</taxon>
        <taxon>Euarchontoglires</taxon>
        <taxon>Glires</taxon>
        <taxon>Rodentia</taxon>
        <taxon>Hystricomorpha</taxon>
        <taxon>Bathyergidae</taxon>
        <taxon>Fukomys</taxon>
    </lineage>
</organism>
<dbReference type="InterPro" id="IPR040213">
    <property type="entry name" value="GIR2-like"/>
</dbReference>
<dbReference type="PROSITE" id="PS50908">
    <property type="entry name" value="RWD"/>
    <property type="match status" value="1"/>
</dbReference>
<dbReference type="Gene3D" id="3.10.110.10">
    <property type="entry name" value="Ubiquitin Conjugating Enzyme"/>
    <property type="match status" value="1"/>
</dbReference>
<feature type="non-terminal residue" evidence="3">
    <location>
        <position position="1"/>
    </location>
</feature>
<keyword evidence="4" id="KW-1185">Reference proteome</keyword>
<dbReference type="PANTHER" id="PTHR12292">
    <property type="entry name" value="RWD DOMAIN-CONTAINING PROTEIN"/>
    <property type="match status" value="1"/>
</dbReference>
<accession>A0A091E7E2</accession>
<evidence type="ECO:0000313" key="4">
    <source>
        <dbReference type="Proteomes" id="UP000028990"/>
    </source>
</evidence>
<protein>
    <submittedName>
        <fullName evidence="3">RWD domain-containing protein 1</fullName>
    </submittedName>
</protein>
<dbReference type="Pfam" id="PF05773">
    <property type="entry name" value="RWD"/>
    <property type="match status" value="1"/>
</dbReference>
<gene>
    <name evidence="3" type="ORF">H920_00045</name>
</gene>
<dbReference type="InterPro" id="IPR016135">
    <property type="entry name" value="UBQ-conjugating_enzyme/RWD"/>
</dbReference>
<dbReference type="Proteomes" id="UP000028990">
    <property type="component" value="Unassembled WGS sequence"/>
</dbReference>
<reference evidence="3 4" key="1">
    <citation type="submission" date="2013-11" db="EMBL/GenBank/DDBJ databases">
        <title>The Damaraland mole rat (Fukomys damarensis) genome and evolution of African mole rats.</title>
        <authorList>
            <person name="Gladyshev V.N."/>
            <person name="Fang X."/>
        </authorList>
    </citation>
    <scope>NUCLEOTIDE SEQUENCE [LARGE SCALE GENOMIC DNA]</scope>
    <source>
        <tissue evidence="3">Liver</tissue>
    </source>
</reference>
<proteinExistence type="predicted"/>
<dbReference type="SUPFAM" id="SSF54495">
    <property type="entry name" value="UBC-like"/>
    <property type="match status" value="1"/>
</dbReference>
<dbReference type="EMBL" id="KN109633">
    <property type="protein sequence ID" value="KFO38550.1"/>
    <property type="molecule type" value="Genomic_DNA"/>
</dbReference>
<evidence type="ECO:0000256" key="1">
    <source>
        <dbReference type="SAM" id="MobiDB-lite"/>
    </source>
</evidence>
<feature type="region of interest" description="Disordered" evidence="1">
    <location>
        <begin position="1"/>
        <end position="22"/>
    </location>
</feature>